<dbReference type="SUPFAM" id="SSF53850">
    <property type="entry name" value="Periplasmic binding protein-like II"/>
    <property type="match status" value="1"/>
</dbReference>
<dbReference type="KEGG" id="proo:MJB10_18145"/>
<accession>A0AA96LS73</accession>
<dbReference type="Gene3D" id="3.40.190.10">
    <property type="entry name" value="Periplasmic binding protein-like II"/>
    <property type="match status" value="1"/>
</dbReference>
<dbReference type="InterPro" id="IPR006059">
    <property type="entry name" value="SBP"/>
</dbReference>
<evidence type="ECO:0000313" key="1">
    <source>
        <dbReference type="EMBL" id="WNR47100.1"/>
    </source>
</evidence>
<protein>
    <submittedName>
        <fullName evidence="1">Extracellular solute-binding protein</fullName>
    </submittedName>
</protein>
<sequence length="149" mass="16157">MPYHDQYFQGKAAMLPTGPWMITEAGGTDKIPATFVSAFAPWPTNNKGEEVNSFGGADPLVISSNSKHKQEAFPVNVGEGINGPALGMEERGCCEGAGGDHQDDEVAGQNRQGSLIHVHNVWKLPNRLCLHLTAVMSRKPSFPKRRITC</sequence>
<organism evidence="1 2">
    <name type="scientific">Paenibacillus roseopurpureus</name>
    <dbReference type="NCBI Taxonomy" id="2918901"/>
    <lineage>
        <taxon>Bacteria</taxon>
        <taxon>Bacillati</taxon>
        <taxon>Bacillota</taxon>
        <taxon>Bacilli</taxon>
        <taxon>Bacillales</taxon>
        <taxon>Paenibacillaceae</taxon>
        <taxon>Paenibacillus</taxon>
    </lineage>
</organism>
<dbReference type="Proteomes" id="UP001304650">
    <property type="component" value="Chromosome"/>
</dbReference>
<reference evidence="1" key="1">
    <citation type="submission" date="2022-02" db="EMBL/GenBank/DDBJ databases">
        <title>Paenibacillus sp. MBLB1832 Whole Genome Shotgun Sequencing.</title>
        <authorList>
            <person name="Hwang C.Y."/>
            <person name="Cho E.-S."/>
            <person name="Seo M.-J."/>
        </authorList>
    </citation>
    <scope>NUCLEOTIDE SEQUENCE</scope>
    <source>
        <strain evidence="1">MBLB1832</strain>
    </source>
</reference>
<dbReference type="EMBL" id="CP130319">
    <property type="protein sequence ID" value="WNR47100.1"/>
    <property type="molecule type" value="Genomic_DNA"/>
</dbReference>
<dbReference type="AlphaFoldDB" id="A0AA96LS73"/>
<gene>
    <name evidence="1" type="ORF">MJB10_18145</name>
</gene>
<keyword evidence="2" id="KW-1185">Reference proteome</keyword>
<proteinExistence type="predicted"/>
<dbReference type="Pfam" id="PF01547">
    <property type="entry name" value="SBP_bac_1"/>
    <property type="match status" value="1"/>
</dbReference>
<name>A0AA96LS73_9BACL</name>
<evidence type="ECO:0000313" key="2">
    <source>
        <dbReference type="Proteomes" id="UP001304650"/>
    </source>
</evidence>